<dbReference type="SUPFAM" id="SSF52374">
    <property type="entry name" value="Nucleotidylyl transferase"/>
    <property type="match status" value="1"/>
</dbReference>
<feature type="binding site" evidence="8">
    <location>
        <position position="721"/>
    </location>
    <ligand>
        <name>ATP</name>
        <dbReference type="ChEBI" id="CHEBI:30616"/>
    </ligand>
</feature>
<gene>
    <name evidence="8 13" type="primary">leuS</name>
    <name evidence="13" type="ORF">GCM10007940_46850</name>
</gene>
<dbReference type="SUPFAM" id="SSF50677">
    <property type="entry name" value="ValRS/IleRS/LeuRS editing domain"/>
    <property type="match status" value="1"/>
</dbReference>
<keyword evidence="6 8" id="KW-0030">Aminoacyl-tRNA synthetase</keyword>
<keyword evidence="14" id="KW-1185">Reference proteome</keyword>
<evidence type="ECO:0000256" key="3">
    <source>
        <dbReference type="ARBA" id="ARBA00022741"/>
    </source>
</evidence>
<evidence type="ECO:0000256" key="6">
    <source>
        <dbReference type="ARBA" id="ARBA00023146"/>
    </source>
</evidence>
<dbReference type="FunFam" id="1.10.730.10:FF:000002">
    <property type="entry name" value="Leucine--tRNA ligase"/>
    <property type="match status" value="1"/>
</dbReference>
<comment type="subcellular location">
    <subcellularLocation>
        <location evidence="8">Cytoplasm</location>
    </subcellularLocation>
</comment>
<keyword evidence="3 8" id="KW-0547">Nucleotide-binding</keyword>
<dbReference type="GO" id="GO:0002161">
    <property type="term" value="F:aminoacyl-tRNA deacylase activity"/>
    <property type="evidence" value="ECO:0007669"/>
    <property type="project" value="InterPro"/>
</dbReference>
<dbReference type="InterPro" id="IPR009080">
    <property type="entry name" value="tRNAsynth_Ia_anticodon-bd"/>
</dbReference>
<dbReference type="Pfam" id="PF09334">
    <property type="entry name" value="tRNA-synt_1g"/>
    <property type="match status" value="1"/>
</dbReference>
<comment type="similarity">
    <text evidence="1 8 9">Belongs to the class-I aminoacyl-tRNA synthetase family.</text>
</comment>
<dbReference type="InterPro" id="IPR009008">
    <property type="entry name" value="Val/Leu/Ile-tRNA-synth_edit"/>
</dbReference>
<reference evidence="13" key="2">
    <citation type="submission" date="2023-01" db="EMBL/GenBank/DDBJ databases">
        <title>Draft genome sequence of Portibacter lacus strain NBRC 108769.</title>
        <authorList>
            <person name="Sun Q."/>
            <person name="Mori K."/>
        </authorList>
    </citation>
    <scope>NUCLEOTIDE SEQUENCE</scope>
    <source>
        <strain evidence="13">NBRC 108769</strain>
    </source>
</reference>
<evidence type="ECO:0000313" key="13">
    <source>
        <dbReference type="EMBL" id="GLR20069.1"/>
    </source>
</evidence>
<dbReference type="EC" id="6.1.1.4" evidence="8"/>
<comment type="catalytic activity">
    <reaction evidence="7 8">
        <text>tRNA(Leu) + L-leucine + ATP = L-leucyl-tRNA(Leu) + AMP + diphosphate</text>
        <dbReference type="Rhea" id="RHEA:11688"/>
        <dbReference type="Rhea" id="RHEA-COMP:9613"/>
        <dbReference type="Rhea" id="RHEA-COMP:9622"/>
        <dbReference type="ChEBI" id="CHEBI:30616"/>
        <dbReference type="ChEBI" id="CHEBI:33019"/>
        <dbReference type="ChEBI" id="CHEBI:57427"/>
        <dbReference type="ChEBI" id="CHEBI:78442"/>
        <dbReference type="ChEBI" id="CHEBI:78494"/>
        <dbReference type="ChEBI" id="CHEBI:456215"/>
        <dbReference type="EC" id="6.1.1.4"/>
    </reaction>
</comment>
<evidence type="ECO:0000259" key="11">
    <source>
        <dbReference type="Pfam" id="PF09334"/>
    </source>
</evidence>
<dbReference type="PANTHER" id="PTHR43740">
    <property type="entry name" value="LEUCYL-TRNA SYNTHETASE"/>
    <property type="match status" value="1"/>
</dbReference>
<keyword evidence="5 8" id="KW-0648">Protein biosynthesis</keyword>
<evidence type="ECO:0000256" key="1">
    <source>
        <dbReference type="ARBA" id="ARBA00005594"/>
    </source>
</evidence>
<dbReference type="InterPro" id="IPR025709">
    <property type="entry name" value="Leu_tRNA-synth_edit"/>
</dbReference>
<dbReference type="FunFam" id="3.40.50.620:FF:000060">
    <property type="entry name" value="Leucine--tRNA ligase"/>
    <property type="match status" value="1"/>
</dbReference>
<reference evidence="13" key="1">
    <citation type="journal article" date="2014" name="Int. J. Syst. Evol. Microbiol.">
        <title>Complete genome sequence of Corynebacterium casei LMG S-19264T (=DSM 44701T), isolated from a smear-ripened cheese.</title>
        <authorList>
            <consortium name="US DOE Joint Genome Institute (JGI-PGF)"/>
            <person name="Walter F."/>
            <person name="Albersmeier A."/>
            <person name="Kalinowski J."/>
            <person name="Ruckert C."/>
        </authorList>
    </citation>
    <scope>NUCLEOTIDE SEQUENCE</scope>
    <source>
        <strain evidence="13">NBRC 108769</strain>
    </source>
</reference>
<dbReference type="Gene3D" id="3.40.50.620">
    <property type="entry name" value="HUPs"/>
    <property type="match status" value="3"/>
</dbReference>
<evidence type="ECO:0000256" key="4">
    <source>
        <dbReference type="ARBA" id="ARBA00022840"/>
    </source>
</evidence>
<dbReference type="InterPro" id="IPR002302">
    <property type="entry name" value="Leu-tRNA-ligase"/>
</dbReference>
<feature type="domain" description="Methionyl/Valyl/Leucyl/Isoleucyl-tRNA synthetase anticodon-binding" evidence="10">
    <location>
        <begin position="795"/>
        <end position="906"/>
    </location>
</feature>
<dbReference type="CDD" id="cd00812">
    <property type="entry name" value="LeuRS_core"/>
    <property type="match status" value="1"/>
</dbReference>
<dbReference type="EMBL" id="BSOH01000037">
    <property type="protein sequence ID" value="GLR20069.1"/>
    <property type="molecule type" value="Genomic_DNA"/>
</dbReference>
<dbReference type="Pfam" id="PF08264">
    <property type="entry name" value="Anticodon_1"/>
    <property type="match status" value="1"/>
</dbReference>
<feature type="domain" description="Leucyl-tRNA synthetase editing" evidence="12">
    <location>
        <begin position="271"/>
        <end position="449"/>
    </location>
</feature>
<accession>A0AA37WHW7</accession>
<dbReference type="GO" id="GO:0005524">
    <property type="term" value="F:ATP binding"/>
    <property type="evidence" value="ECO:0007669"/>
    <property type="project" value="UniProtKB-UniRule"/>
</dbReference>
<proteinExistence type="inferred from homology"/>
<name>A0AA37WHW7_9BACT</name>
<organism evidence="13 14">
    <name type="scientific">Portibacter lacus</name>
    <dbReference type="NCBI Taxonomy" id="1099794"/>
    <lineage>
        <taxon>Bacteria</taxon>
        <taxon>Pseudomonadati</taxon>
        <taxon>Bacteroidota</taxon>
        <taxon>Saprospiria</taxon>
        <taxon>Saprospirales</taxon>
        <taxon>Haliscomenobacteraceae</taxon>
        <taxon>Portibacter</taxon>
    </lineage>
</organism>
<dbReference type="Pfam" id="PF13603">
    <property type="entry name" value="tRNA-synt_1_2"/>
    <property type="match status" value="1"/>
</dbReference>
<dbReference type="Gene3D" id="1.10.730.10">
    <property type="entry name" value="Isoleucyl-tRNA Synthetase, Domain 1"/>
    <property type="match status" value="1"/>
</dbReference>
<evidence type="ECO:0000256" key="8">
    <source>
        <dbReference type="HAMAP-Rule" id="MF_00049"/>
    </source>
</evidence>
<evidence type="ECO:0000256" key="5">
    <source>
        <dbReference type="ARBA" id="ARBA00022917"/>
    </source>
</evidence>
<keyword evidence="4 8" id="KW-0067">ATP-binding</keyword>
<dbReference type="PANTHER" id="PTHR43740:SF2">
    <property type="entry name" value="LEUCINE--TRNA LIGASE, MITOCHONDRIAL"/>
    <property type="match status" value="1"/>
</dbReference>
<evidence type="ECO:0000256" key="7">
    <source>
        <dbReference type="ARBA" id="ARBA00047469"/>
    </source>
</evidence>
<dbReference type="FunFam" id="3.40.50.620:FF:000056">
    <property type="entry name" value="Leucine--tRNA ligase"/>
    <property type="match status" value="1"/>
</dbReference>
<evidence type="ECO:0000256" key="9">
    <source>
        <dbReference type="RuleBase" id="RU363039"/>
    </source>
</evidence>
<comment type="caution">
    <text evidence="8">Lacks conserved residue(s) required for the propagation of feature annotation.</text>
</comment>
<evidence type="ECO:0000259" key="12">
    <source>
        <dbReference type="Pfam" id="PF13603"/>
    </source>
</evidence>
<dbReference type="RefSeq" id="WP_235293589.1">
    <property type="nucleotide sequence ID" value="NZ_BSOH01000037.1"/>
</dbReference>
<dbReference type="InterPro" id="IPR014729">
    <property type="entry name" value="Rossmann-like_a/b/a_fold"/>
</dbReference>
<keyword evidence="2 8" id="KW-0436">Ligase</keyword>
<dbReference type="GO" id="GO:0006429">
    <property type="term" value="P:leucyl-tRNA aminoacylation"/>
    <property type="evidence" value="ECO:0007669"/>
    <property type="project" value="UniProtKB-UniRule"/>
</dbReference>
<evidence type="ECO:0000256" key="2">
    <source>
        <dbReference type="ARBA" id="ARBA00022598"/>
    </source>
</evidence>
<keyword evidence="8" id="KW-0963">Cytoplasm</keyword>
<dbReference type="PRINTS" id="PR00985">
    <property type="entry name" value="TRNASYNTHLEU"/>
</dbReference>
<dbReference type="SUPFAM" id="SSF47323">
    <property type="entry name" value="Anticodon-binding domain of a subclass of class I aminoacyl-tRNA synthetases"/>
    <property type="match status" value="1"/>
</dbReference>
<dbReference type="GO" id="GO:0005829">
    <property type="term" value="C:cytosol"/>
    <property type="evidence" value="ECO:0007669"/>
    <property type="project" value="TreeGrafter"/>
</dbReference>
<evidence type="ECO:0000313" key="14">
    <source>
        <dbReference type="Proteomes" id="UP001156666"/>
    </source>
</evidence>
<dbReference type="GO" id="GO:0004823">
    <property type="term" value="F:leucine-tRNA ligase activity"/>
    <property type="evidence" value="ECO:0007669"/>
    <property type="project" value="UniProtKB-UniRule"/>
</dbReference>
<sequence>MQYNSAEIEAKWKKYWKDQQIYKVDIDTTKPKYYILDMFPYPSGSGLHVGHPLGYIASDIYTRYKRMNGYNVLHPMGYDAFGLPAEQYAIQTGVHPAKSTDENIERYRAQLDNIGFSYDWDRQVKTSDPSYYKWTQWIFLELFNHFYDHSADKARPIFELIEQFRVEGSSTGDITFSAEEWNQMSAKEQDDILMNYRLAYRKTGYVNWCEALGTVLANDEVKDGVSERGGHPVEQRAMMQWSLRITAYAERLLNGLDKVEWSSALTAMQNNWIGRSEGAQVFFDIKGHEGQLEVFTTRPDTIFGATYMVLAPELDIVSTLTTPEQKEEIENYLSYVKSRSDLDRMSESKTVTGAFTGAYAINPFNNEEVPIWIGEYVLKDYGTGAIMAVPSDDDRDKAFATKFGLKIIDVVDKSDYPGATLSDKLGKIINSDFLNGMEVPEAIQFMFNEIEKRGIGAKKINYKLRDANFSRQRYWGEPFPIKFDKENVAHPLSHSELPLELPELEDFKPTSSGKSPLARLSDWTVTEDGMTRETDTMPGYAGSSWYFLRYMDPKNPDAFASKEAVNYWQDVDIYIGGTEHAVGHLMYSRFWHKFLYDLNLVPTEEPFKKLINQGMIQGVIEYVYLSKDKENGQSKFVCAKIVEASGDEDNYAKIPIFVDYVKNYGSPDSFLNVDSIKQFVEWRPEYKDAIFQCGQGEFQFGVNENVDSHLVTKSEIGKMSKRYFNVVNPDDVVAEYGADCFRMYEMFLGPIEQSKPWDTNGIDGVSKFLRKYWALFFNEEGKSLVTDNKADEKELKVLHTVIKKVNEDVERFSFNTAISAFMTAVNDLRKLKCHKKEVLAKLNLLLSPFAPFITEEIHEILGFQGSIHTESYPKHEDKYLVESTINYPVSFNGKKRGEAAFSADATREDIMEEVKALPVFAKYTEGLSVKKIIVVPGRMINVVVG</sequence>
<evidence type="ECO:0000259" key="10">
    <source>
        <dbReference type="Pfam" id="PF08264"/>
    </source>
</evidence>
<protein>
    <recommendedName>
        <fullName evidence="8">Leucine--tRNA ligase</fullName>
        <ecNumber evidence="8">6.1.1.4</ecNumber>
    </recommendedName>
    <alternativeName>
        <fullName evidence="8">Leucyl-tRNA synthetase</fullName>
        <shortName evidence="8">LeuRS</shortName>
    </alternativeName>
</protein>
<feature type="domain" description="Methionyl/Leucyl tRNA synthetase" evidence="11">
    <location>
        <begin position="38"/>
        <end position="144"/>
    </location>
</feature>
<comment type="caution">
    <text evidence="13">The sequence shown here is derived from an EMBL/GenBank/DDBJ whole genome shotgun (WGS) entry which is preliminary data.</text>
</comment>
<dbReference type="InterPro" id="IPR013155">
    <property type="entry name" value="M/V/L/I-tRNA-synth_anticd-bd"/>
</dbReference>
<dbReference type="HAMAP" id="MF_00049_B">
    <property type="entry name" value="Leu_tRNA_synth_B"/>
    <property type="match status" value="1"/>
</dbReference>
<dbReference type="CDD" id="cd07958">
    <property type="entry name" value="Anticodon_Ia_Leu_BEm"/>
    <property type="match status" value="1"/>
</dbReference>
<dbReference type="InterPro" id="IPR015413">
    <property type="entry name" value="Methionyl/Leucyl_tRNA_Synth"/>
</dbReference>
<dbReference type="AlphaFoldDB" id="A0AA37WHW7"/>
<dbReference type="Proteomes" id="UP001156666">
    <property type="component" value="Unassembled WGS sequence"/>
</dbReference>